<sequence length="432" mass="43667">MIGAGVAGLVAARRLAQAGADVTVWEAEDRVGGQVHTVEVAPGTHLDLGAEALHLADPGAAALVAELGLGDTLVAAAPAATRLVTPRGLRPLPAGVGPAGPSRLGPGVRSRTLTWSGLARAGLEPAVARRMRPLADGADMSVGEFVDRRFGRAVTRAFVDPLLGTLHAGDVSRLSLRGCAPALVPAATGGSSLVLRRRPADSGPAFATWPRGLSALTSALVADQPRVTVRTGVAVTWLPDHVDGLVLAVPARTAAGLLGHLAPVAAATLVTVETADVATVVVGVPARAAGTLPGTGLLVPAGTGRLLKAATYLGHKWPHLADDETCWLRLSAGRAGDRRLRDLADDELVEVLVADLRDLTGFAASPAAAVVRRWPAALPQLTVGHPARVAAARAALPRGVVLAGASYDGLGLAAAIRSGEAAAAALSAQEAR</sequence>
<dbReference type="Proteomes" id="UP001499979">
    <property type="component" value="Unassembled WGS sequence"/>
</dbReference>
<evidence type="ECO:0000313" key="3">
    <source>
        <dbReference type="Proteomes" id="UP001499979"/>
    </source>
</evidence>
<dbReference type="PANTHER" id="PTHR42923">
    <property type="entry name" value="PROTOPORPHYRINOGEN OXIDASE"/>
    <property type="match status" value="1"/>
</dbReference>
<dbReference type="PANTHER" id="PTHR42923:SF3">
    <property type="entry name" value="PROTOPORPHYRINOGEN OXIDASE"/>
    <property type="match status" value="1"/>
</dbReference>
<dbReference type="InterPro" id="IPR050464">
    <property type="entry name" value="Zeta_carotene_desat/Oxidored"/>
</dbReference>
<evidence type="ECO:0000313" key="2">
    <source>
        <dbReference type="EMBL" id="GAA1127540.1"/>
    </source>
</evidence>
<accession>A0ABN1U8B8</accession>
<gene>
    <name evidence="2" type="ORF">GCM10009606_04000</name>
</gene>
<protein>
    <submittedName>
        <fullName evidence="2">Protoporphyrinogen oxidase</fullName>
    </submittedName>
</protein>
<dbReference type="Gene3D" id="1.10.3110.10">
    <property type="entry name" value="protoporphyrinogen ix oxidase, domain 3"/>
    <property type="match status" value="1"/>
</dbReference>
<organism evidence="2 3">
    <name type="scientific">Nocardioides aquiterrae</name>
    <dbReference type="NCBI Taxonomy" id="203799"/>
    <lineage>
        <taxon>Bacteria</taxon>
        <taxon>Bacillati</taxon>
        <taxon>Actinomycetota</taxon>
        <taxon>Actinomycetes</taxon>
        <taxon>Propionibacteriales</taxon>
        <taxon>Nocardioidaceae</taxon>
        <taxon>Nocardioides</taxon>
    </lineage>
</organism>
<dbReference type="SUPFAM" id="SSF51905">
    <property type="entry name" value="FAD/NAD(P)-binding domain"/>
    <property type="match status" value="1"/>
</dbReference>
<comment type="caution">
    <text evidence="2">The sequence shown here is derived from an EMBL/GenBank/DDBJ whole genome shotgun (WGS) entry which is preliminary data.</text>
</comment>
<dbReference type="EMBL" id="BAAAJE010000001">
    <property type="protein sequence ID" value="GAA1127540.1"/>
    <property type="molecule type" value="Genomic_DNA"/>
</dbReference>
<dbReference type="Gene3D" id="3.90.660.20">
    <property type="entry name" value="Protoporphyrinogen oxidase, mitochondrial, domain 2"/>
    <property type="match status" value="1"/>
</dbReference>
<feature type="domain" description="Amine oxidase" evidence="1">
    <location>
        <begin position="6"/>
        <end position="426"/>
    </location>
</feature>
<dbReference type="InterPro" id="IPR036188">
    <property type="entry name" value="FAD/NAD-bd_sf"/>
</dbReference>
<proteinExistence type="predicted"/>
<dbReference type="InterPro" id="IPR002937">
    <property type="entry name" value="Amino_oxidase"/>
</dbReference>
<dbReference type="Gene3D" id="3.50.50.60">
    <property type="entry name" value="FAD/NAD(P)-binding domain"/>
    <property type="match status" value="1"/>
</dbReference>
<dbReference type="Pfam" id="PF01593">
    <property type="entry name" value="Amino_oxidase"/>
    <property type="match status" value="1"/>
</dbReference>
<reference evidence="2 3" key="1">
    <citation type="journal article" date="2019" name="Int. J. Syst. Evol. Microbiol.">
        <title>The Global Catalogue of Microorganisms (GCM) 10K type strain sequencing project: providing services to taxonomists for standard genome sequencing and annotation.</title>
        <authorList>
            <consortium name="The Broad Institute Genomics Platform"/>
            <consortium name="The Broad Institute Genome Sequencing Center for Infectious Disease"/>
            <person name="Wu L."/>
            <person name="Ma J."/>
        </authorList>
    </citation>
    <scope>NUCLEOTIDE SEQUENCE [LARGE SCALE GENOMIC DNA]</scope>
    <source>
        <strain evidence="2 3">JCM 11813</strain>
    </source>
</reference>
<dbReference type="SUPFAM" id="SSF54373">
    <property type="entry name" value="FAD-linked reductases, C-terminal domain"/>
    <property type="match status" value="1"/>
</dbReference>
<keyword evidence="3" id="KW-1185">Reference proteome</keyword>
<name>A0ABN1U8B8_9ACTN</name>
<evidence type="ECO:0000259" key="1">
    <source>
        <dbReference type="Pfam" id="PF01593"/>
    </source>
</evidence>